<dbReference type="EMBL" id="JANSHE010000367">
    <property type="protein sequence ID" value="KAJ3011823.1"/>
    <property type="molecule type" value="Genomic_DNA"/>
</dbReference>
<evidence type="ECO:0000313" key="2">
    <source>
        <dbReference type="Proteomes" id="UP001144978"/>
    </source>
</evidence>
<organism evidence="1 2">
    <name type="scientific">Trametes sanguinea</name>
    <dbReference type="NCBI Taxonomy" id="158606"/>
    <lineage>
        <taxon>Eukaryota</taxon>
        <taxon>Fungi</taxon>
        <taxon>Dikarya</taxon>
        <taxon>Basidiomycota</taxon>
        <taxon>Agaricomycotina</taxon>
        <taxon>Agaricomycetes</taxon>
        <taxon>Polyporales</taxon>
        <taxon>Polyporaceae</taxon>
        <taxon>Trametes</taxon>
    </lineage>
</organism>
<protein>
    <submittedName>
        <fullName evidence="1">Uncharacterized protein</fullName>
    </submittedName>
</protein>
<name>A0ACC1Q4L3_9APHY</name>
<proteinExistence type="predicted"/>
<keyword evidence="2" id="KW-1185">Reference proteome</keyword>
<reference evidence="1" key="1">
    <citation type="submission" date="2022-08" db="EMBL/GenBank/DDBJ databases">
        <title>Genome Sequence of Pycnoporus sanguineus.</title>
        <authorList>
            <person name="Buettner E."/>
        </authorList>
    </citation>
    <scope>NUCLEOTIDE SEQUENCE</scope>
    <source>
        <strain evidence="1">CG-C14</strain>
    </source>
</reference>
<accession>A0ACC1Q4L3</accession>
<comment type="caution">
    <text evidence="1">The sequence shown here is derived from an EMBL/GenBank/DDBJ whole genome shotgun (WGS) entry which is preliminary data.</text>
</comment>
<evidence type="ECO:0000313" key="1">
    <source>
        <dbReference type="EMBL" id="KAJ3011823.1"/>
    </source>
</evidence>
<gene>
    <name evidence="1" type="ORF">NUW54_g2056</name>
</gene>
<sequence length="280" mass="31215">MLADGSSTFDVADNTRIGQLALQQDRNAWISALGGSNDDAGWVVLALWKVGDYRINRGQDASPYYCLAQLPHDDALTPTVDRSISNIPPVNTSGSYWDDLVYIHMDLNTRIHSTGFFFPFHRFYVHAIETAMKERCGYTGAFPYWDWSIDAHDVEHSPLFEDLDPLSGLGGWGDPAQDIEVQTGGFRHLALAYPVPHGLRRNFTLQPFLPFASVPVFTRPAQYANVSFTPERVRALVGWTPGDFVGFQFAMEFPEVRGLAFTFGLVRWGGAMLNFAGGGW</sequence>
<dbReference type="Proteomes" id="UP001144978">
    <property type="component" value="Unassembled WGS sequence"/>
</dbReference>